<dbReference type="InterPro" id="IPR036388">
    <property type="entry name" value="WH-like_DNA-bd_sf"/>
</dbReference>
<protein>
    <recommendedName>
        <fullName evidence="3">MarR family transcriptional regulator</fullName>
    </recommendedName>
</protein>
<dbReference type="EMBL" id="WAJR01000031">
    <property type="protein sequence ID" value="KAB1636970.1"/>
    <property type="molecule type" value="Genomic_DNA"/>
</dbReference>
<evidence type="ECO:0000313" key="2">
    <source>
        <dbReference type="Proteomes" id="UP000468668"/>
    </source>
</evidence>
<dbReference type="Gene3D" id="1.10.10.10">
    <property type="entry name" value="Winged helix-like DNA-binding domain superfamily/Winged helix DNA-binding domain"/>
    <property type="match status" value="1"/>
</dbReference>
<evidence type="ECO:0000313" key="1">
    <source>
        <dbReference type="EMBL" id="KAB1636970.1"/>
    </source>
</evidence>
<keyword evidence="2" id="KW-1185">Reference proteome</keyword>
<evidence type="ECO:0008006" key="3">
    <source>
        <dbReference type="Google" id="ProtNLM"/>
    </source>
</evidence>
<reference evidence="1 2" key="1">
    <citation type="submission" date="2019-09" db="EMBL/GenBank/DDBJ databases">
        <title>Whole genome shotgun sequencing (WGS) of Ellagibacter isourolithinifaciens DSM 104140(T) and Adlercreutzia muris DSM 29508(T).</title>
        <authorList>
            <person name="Stoll D.A."/>
            <person name="Danylec N."/>
            <person name="Huch M."/>
        </authorList>
    </citation>
    <scope>NUCLEOTIDE SEQUENCE [LARGE SCALE GENOMIC DNA]</scope>
    <source>
        <strain evidence="1 2">DSM 104140</strain>
    </source>
</reference>
<dbReference type="Proteomes" id="UP000468668">
    <property type="component" value="Unassembled WGS sequence"/>
</dbReference>
<dbReference type="SUPFAM" id="SSF46785">
    <property type="entry name" value="Winged helix' DNA-binding domain"/>
    <property type="match status" value="1"/>
</dbReference>
<dbReference type="RefSeq" id="WP_158050274.1">
    <property type="nucleotide sequence ID" value="NZ_DBEYPV010000160.1"/>
</dbReference>
<gene>
    <name evidence="1" type="ORF">F8C90_09470</name>
</gene>
<comment type="caution">
    <text evidence="1">The sequence shown here is derived from an EMBL/GenBank/DDBJ whole genome shotgun (WGS) entry which is preliminary data.</text>
</comment>
<dbReference type="InterPro" id="IPR036390">
    <property type="entry name" value="WH_DNA-bd_sf"/>
</dbReference>
<name>A0A6N6NLF7_9ACTN</name>
<dbReference type="AlphaFoldDB" id="A0A6N6NLF7"/>
<organism evidence="1 2">
    <name type="scientific">Ellagibacter isourolithinifaciens</name>
    <dbReference type="NCBI Taxonomy" id="2137581"/>
    <lineage>
        <taxon>Bacteria</taxon>
        <taxon>Bacillati</taxon>
        <taxon>Actinomycetota</taxon>
        <taxon>Coriobacteriia</taxon>
        <taxon>Eggerthellales</taxon>
        <taxon>Eggerthellaceae</taxon>
        <taxon>Ellagibacter</taxon>
    </lineage>
</organism>
<dbReference type="OrthoDB" id="3182292at2"/>
<proteinExistence type="predicted"/>
<sequence length="89" mass="10215">MVSKEEAPAEEQREHLTPMQERLLGYIAFRTIGRDGTSESKRQLAEHLRSSTKTVDRAITRLSNEGYIEVEENLLPDGRQGPNTYRLSR</sequence>
<accession>A0A6N6NLF7</accession>